<keyword evidence="1" id="KW-0175">Coiled coil</keyword>
<feature type="compositionally biased region" description="Polar residues" evidence="2">
    <location>
        <begin position="83"/>
        <end position="100"/>
    </location>
</feature>
<evidence type="ECO:0000256" key="2">
    <source>
        <dbReference type="SAM" id="MobiDB-lite"/>
    </source>
</evidence>
<feature type="compositionally biased region" description="Polar residues" evidence="2">
    <location>
        <begin position="184"/>
        <end position="193"/>
    </location>
</feature>
<proteinExistence type="predicted"/>
<accession>A0A2B4RNZ8</accession>
<keyword evidence="4" id="KW-1185">Reference proteome</keyword>
<dbReference type="Proteomes" id="UP000225706">
    <property type="component" value="Unassembled WGS sequence"/>
</dbReference>
<feature type="compositionally biased region" description="Acidic residues" evidence="2">
    <location>
        <begin position="142"/>
        <end position="152"/>
    </location>
</feature>
<feature type="region of interest" description="Disordered" evidence="2">
    <location>
        <begin position="484"/>
        <end position="516"/>
    </location>
</feature>
<evidence type="ECO:0000313" key="3">
    <source>
        <dbReference type="EMBL" id="PFX18067.1"/>
    </source>
</evidence>
<dbReference type="AlphaFoldDB" id="A0A2B4RNZ8"/>
<evidence type="ECO:0000313" key="4">
    <source>
        <dbReference type="Proteomes" id="UP000225706"/>
    </source>
</evidence>
<protein>
    <submittedName>
        <fullName evidence="3">Uncharacterized protein</fullName>
    </submittedName>
</protein>
<feature type="region of interest" description="Disordered" evidence="2">
    <location>
        <begin position="83"/>
        <end position="193"/>
    </location>
</feature>
<feature type="coiled-coil region" evidence="1">
    <location>
        <begin position="274"/>
        <end position="394"/>
    </location>
</feature>
<dbReference type="EMBL" id="LSMT01000432">
    <property type="protein sequence ID" value="PFX18067.1"/>
    <property type="molecule type" value="Genomic_DNA"/>
</dbReference>
<feature type="region of interest" description="Disordered" evidence="2">
    <location>
        <begin position="1"/>
        <end position="21"/>
    </location>
</feature>
<comment type="caution">
    <text evidence="3">The sequence shown here is derived from an EMBL/GenBank/DDBJ whole genome shotgun (WGS) entry which is preliminary data.</text>
</comment>
<evidence type="ECO:0000256" key="1">
    <source>
        <dbReference type="SAM" id="Coils"/>
    </source>
</evidence>
<name>A0A2B4RNZ8_STYPI</name>
<sequence>MEMRTDDRKHHDLVVDGARERSVSSYRQNLLQIPDEEPPLSSPAPLPAVHVVPASQLEQFTTPDTSVTDEMKDRGSTWQINVDHSLSSSDSKLENCSFQRLDQDGQILQENRRIPWGSDFSPPAHAVHETSASQYQQAAALEADEDADEEDNGGSASQTNTIPRLYSVDSRTSSSESRPLTPEGANSSVSSITGVAGQEIDVVGETGLSEVDNATENSDYFSQNLWERSSELEAYQFELECYRQQCAQQQGTIDGLQRIVDSSIYLEEESQLLMRRTQELCDAQDQEIERLTQLCDQKDQDNERMAREIEQLRREPMQEMERQRGGHIQEIERLSGEHRQEIERLRGEYIQRINQVDQRRECTQTQMTNLRKESQELSEELQQTVEEVRQSHKRELELKAERECMRRDSETLLDQRMTELAQAFNNAETDEVKRMKLEVAKEKRKRREVEDCSLFKAMVNELMLRRAELVESSYSAACADTVQEDFGSSSTELTEVEDGEESDDGDEVFEDALDHL</sequence>
<gene>
    <name evidence="3" type="ORF">AWC38_SpisGene17580</name>
</gene>
<reference evidence="4" key="1">
    <citation type="journal article" date="2017" name="bioRxiv">
        <title>Comparative analysis of the genomes of Stylophora pistillata and Acropora digitifera provides evidence for extensive differences between species of corals.</title>
        <authorList>
            <person name="Voolstra C.R."/>
            <person name="Li Y."/>
            <person name="Liew Y.J."/>
            <person name="Baumgarten S."/>
            <person name="Zoccola D."/>
            <person name="Flot J.-F."/>
            <person name="Tambutte S."/>
            <person name="Allemand D."/>
            <person name="Aranda M."/>
        </authorList>
    </citation>
    <scope>NUCLEOTIDE SEQUENCE [LARGE SCALE GENOMIC DNA]</scope>
</reference>
<feature type="compositionally biased region" description="Low complexity" evidence="2">
    <location>
        <begin position="170"/>
        <end position="183"/>
    </location>
</feature>
<organism evidence="3 4">
    <name type="scientific">Stylophora pistillata</name>
    <name type="common">Smooth cauliflower coral</name>
    <dbReference type="NCBI Taxonomy" id="50429"/>
    <lineage>
        <taxon>Eukaryota</taxon>
        <taxon>Metazoa</taxon>
        <taxon>Cnidaria</taxon>
        <taxon>Anthozoa</taxon>
        <taxon>Hexacorallia</taxon>
        <taxon>Scleractinia</taxon>
        <taxon>Astrocoeniina</taxon>
        <taxon>Pocilloporidae</taxon>
        <taxon>Stylophora</taxon>
    </lineage>
</organism>
<feature type="compositionally biased region" description="Acidic residues" evidence="2">
    <location>
        <begin position="494"/>
        <end position="516"/>
    </location>
</feature>